<dbReference type="InterPro" id="IPR032557">
    <property type="entry name" value="DUF4935"/>
</dbReference>
<sequence length="381" mass="44155">MGSAISLVLQNYQTMNYDAITIDTCIFRRYDCQFESGMLVKLNQFKYTPIIILISEIVVREISEHLKNNINKTKENLENALKDCSKDLMISEEIISQVKETLLPKSNDEDLINKKIENFLDKTGSQIIYVNDYNPLDKVLTNYFEKKPPFSQKKKAEFPDALALVSLEKWAEKHNQKILAISTDKDWKDYASNSEYIDCIEKLADFLAQYQEHKNKIAIAFCKQLTQVFLAGDTENTLKEWIKENIRDEILNLDLLPTCNHSYPYCTPDSFELDINSIEIAPGKFVRLLQVQDEILSIEIIVIVYYHAYCAFFFEIWDSVDQEFITLSSQESEVDSNFKVETIIDLEGNFEDIKSDIDVVDIEIILNSDEVDFDCLHPYIG</sequence>
<dbReference type="Pfam" id="PF16289">
    <property type="entry name" value="PIN_12"/>
    <property type="match status" value="1"/>
</dbReference>
<keyword evidence="1" id="KW-0175">Coiled coil</keyword>
<evidence type="ECO:0000259" key="2">
    <source>
        <dbReference type="Pfam" id="PF16289"/>
    </source>
</evidence>
<gene>
    <name evidence="3" type="ORF">BJP37_13940</name>
</gene>
<evidence type="ECO:0000313" key="3">
    <source>
        <dbReference type="EMBL" id="OLT59958.1"/>
    </source>
</evidence>
<protein>
    <recommendedName>
        <fullName evidence="2">DUF4935 domain-containing protein</fullName>
    </recommendedName>
</protein>
<dbReference type="AlphaFoldDB" id="A0A1U7N1Y1"/>
<reference evidence="3 4" key="1">
    <citation type="submission" date="2016-10" db="EMBL/GenBank/DDBJ databases">
        <title>Comparative genomics uncovers the prolific and rare metabolic potential of the cyanobacterial genus Moorea.</title>
        <authorList>
            <person name="Leao T."/>
            <person name="Castelao G."/>
            <person name="Korobeynikov A."/>
            <person name="Monroe E.A."/>
            <person name="Podell S."/>
            <person name="Glukhov E."/>
            <person name="Allen E."/>
            <person name="Gerwick W.H."/>
            <person name="Gerwick L."/>
        </authorList>
    </citation>
    <scope>NUCLEOTIDE SEQUENCE [LARGE SCALE GENOMIC DNA]</scope>
    <source>
        <strain evidence="3 4">PNG5-198</strain>
    </source>
</reference>
<evidence type="ECO:0000313" key="4">
    <source>
        <dbReference type="Proteomes" id="UP000186657"/>
    </source>
</evidence>
<feature type="coiled-coil region" evidence="1">
    <location>
        <begin position="60"/>
        <end position="94"/>
    </location>
</feature>
<feature type="domain" description="DUF4935" evidence="2">
    <location>
        <begin position="20"/>
        <end position="187"/>
    </location>
</feature>
<dbReference type="Proteomes" id="UP000186657">
    <property type="component" value="Unassembled WGS sequence"/>
</dbReference>
<comment type="caution">
    <text evidence="3">The sequence shown here is derived from an EMBL/GenBank/DDBJ whole genome shotgun (WGS) entry which is preliminary data.</text>
</comment>
<name>A0A1U7N1Y1_9CYAN</name>
<organism evidence="3 4">
    <name type="scientific">Moorena bouillonii PNG</name>
    <dbReference type="NCBI Taxonomy" id="568701"/>
    <lineage>
        <taxon>Bacteria</taxon>
        <taxon>Bacillati</taxon>
        <taxon>Cyanobacteriota</taxon>
        <taxon>Cyanophyceae</taxon>
        <taxon>Coleofasciculales</taxon>
        <taxon>Coleofasciculaceae</taxon>
        <taxon>Moorena</taxon>
    </lineage>
</organism>
<proteinExistence type="predicted"/>
<dbReference type="EMBL" id="MKZS01000001">
    <property type="protein sequence ID" value="OLT59958.1"/>
    <property type="molecule type" value="Genomic_DNA"/>
</dbReference>
<keyword evidence="4" id="KW-1185">Reference proteome</keyword>
<accession>A0A1U7N1Y1</accession>
<evidence type="ECO:0000256" key="1">
    <source>
        <dbReference type="SAM" id="Coils"/>
    </source>
</evidence>